<proteinExistence type="evidence at transcript level"/>
<dbReference type="PANTHER" id="PTHR19890">
    <property type="entry name" value="FIBROBLAST GROWTH FACTOR RECEPTOR"/>
    <property type="match status" value="1"/>
</dbReference>
<dbReference type="OrthoDB" id="6612025at2759"/>
<name>W8AU80_CERCA</name>
<dbReference type="AlphaFoldDB" id="W8AU80"/>
<reference evidence="1" key="1">
    <citation type="submission" date="2013-07" db="EMBL/GenBank/DDBJ databases">
        <authorList>
            <person name="Geib S."/>
        </authorList>
    </citation>
    <scope>NUCLEOTIDE SEQUENCE</scope>
</reference>
<gene>
    <name evidence="1" type="primary">TITIN</name>
</gene>
<organism evidence="1">
    <name type="scientific">Ceratitis capitata</name>
    <name type="common">Mediterranean fruit fly</name>
    <name type="synonym">Tephritis capitata</name>
    <dbReference type="NCBI Taxonomy" id="7213"/>
    <lineage>
        <taxon>Eukaryota</taxon>
        <taxon>Metazoa</taxon>
        <taxon>Ecdysozoa</taxon>
        <taxon>Arthropoda</taxon>
        <taxon>Hexapoda</taxon>
        <taxon>Insecta</taxon>
        <taxon>Pterygota</taxon>
        <taxon>Neoptera</taxon>
        <taxon>Endopterygota</taxon>
        <taxon>Diptera</taxon>
        <taxon>Brachycera</taxon>
        <taxon>Muscomorpha</taxon>
        <taxon>Tephritoidea</taxon>
        <taxon>Tephritidae</taxon>
        <taxon>Ceratitis</taxon>
        <taxon>Ceratitis</taxon>
    </lineage>
</organism>
<protein>
    <submittedName>
        <fullName evidence="1">Titin</fullName>
    </submittedName>
</protein>
<accession>W8AU80</accession>
<dbReference type="InterPro" id="IPR052615">
    <property type="entry name" value="FGFRL"/>
</dbReference>
<dbReference type="EMBL" id="GAMC01014140">
    <property type="protein sequence ID" value="JAB92415.1"/>
    <property type="molecule type" value="mRNA"/>
</dbReference>
<evidence type="ECO:0000313" key="1">
    <source>
        <dbReference type="EMBL" id="JAB92415.1"/>
    </source>
</evidence>
<sequence>MYEQNIFIALQRAESQAALVQLVEREGHEELITQILGESTTEDETVLAATVGFKAFIRMIETCEITIERVIRRFVREDFISQDWTISAKERTIETSQIIESHEAITHIKYEETFVEERTLVVEEGLNIETEQL</sequence>
<reference evidence="1" key="2">
    <citation type="journal article" date="2014" name="BMC Genomics">
        <title>A genomic perspective to assessing quality of mass-reared SIT flies used in Mediterranean fruit fly (Ceratitis capitata) eradication in California.</title>
        <authorList>
            <person name="Calla B."/>
            <person name="Hall B."/>
            <person name="Hou S."/>
            <person name="Geib S.M."/>
        </authorList>
    </citation>
    <scope>NUCLEOTIDE SEQUENCE</scope>
</reference>
<dbReference type="PANTHER" id="PTHR19890:SF10">
    <property type="entry name" value="FIBROBLAST GROWTH FACTOR RECEPTOR-LIKE 1"/>
    <property type="match status" value="1"/>
</dbReference>